<feature type="compositionally biased region" description="Polar residues" evidence="1">
    <location>
        <begin position="9"/>
        <end position="19"/>
    </location>
</feature>
<protein>
    <submittedName>
        <fullName evidence="2">Uncharacterized protein</fullName>
    </submittedName>
</protein>
<reference evidence="2" key="1">
    <citation type="journal article" date="2020" name="Stud. Mycol.">
        <title>101 Dothideomycetes genomes: a test case for predicting lifestyles and emergence of pathogens.</title>
        <authorList>
            <person name="Haridas S."/>
            <person name="Albert R."/>
            <person name="Binder M."/>
            <person name="Bloem J."/>
            <person name="Labutti K."/>
            <person name="Salamov A."/>
            <person name="Andreopoulos B."/>
            <person name="Baker S."/>
            <person name="Barry K."/>
            <person name="Bills G."/>
            <person name="Bluhm B."/>
            <person name="Cannon C."/>
            <person name="Castanera R."/>
            <person name="Culley D."/>
            <person name="Daum C."/>
            <person name="Ezra D."/>
            <person name="Gonzalez J."/>
            <person name="Henrissat B."/>
            <person name="Kuo A."/>
            <person name="Liang C."/>
            <person name="Lipzen A."/>
            <person name="Lutzoni F."/>
            <person name="Magnuson J."/>
            <person name="Mondo S."/>
            <person name="Nolan M."/>
            <person name="Ohm R."/>
            <person name="Pangilinan J."/>
            <person name="Park H.-J."/>
            <person name="Ramirez L."/>
            <person name="Alfaro M."/>
            <person name="Sun H."/>
            <person name="Tritt A."/>
            <person name="Yoshinaga Y."/>
            <person name="Zwiers L.-H."/>
            <person name="Turgeon B."/>
            <person name="Goodwin S."/>
            <person name="Spatafora J."/>
            <person name="Crous P."/>
            <person name="Grigoriev I."/>
        </authorList>
    </citation>
    <scope>NUCLEOTIDE SEQUENCE</scope>
    <source>
        <strain evidence="2">CBS 480.64</strain>
    </source>
</reference>
<accession>A0A6A7BQG3</accession>
<proteinExistence type="predicted"/>
<dbReference type="Proteomes" id="UP000799421">
    <property type="component" value="Unassembled WGS sequence"/>
</dbReference>
<keyword evidence="3" id="KW-1185">Reference proteome</keyword>
<evidence type="ECO:0000313" key="3">
    <source>
        <dbReference type="Proteomes" id="UP000799421"/>
    </source>
</evidence>
<name>A0A6A7BQG3_9PEZI</name>
<gene>
    <name evidence="2" type="ORF">K470DRAFT_261081</name>
</gene>
<feature type="region of interest" description="Disordered" evidence="1">
    <location>
        <begin position="1"/>
        <end position="24"/>
    </location>
</feature>
<evidence type="ECO:0000313" key="2">
    <source>
        <dbReference type="EMBL" id="KAF2857147.1"/>
    </source>
</evidence>
<sequence length="52" mass="5760">MPTNDKQRPISSVPATTNLPDGRRSYGCLSEKKLSLRTCLSLVLQGRPWLSS</sequence>
<evidence type="ECO:0000256" key="1">
    <source>
        <dbReference type="SAM" id="MobiDB-lite"/>
    </source>
</evidence>
<dbReference type="EMBL" id="MU006063">
    <property type="protein sequence ID" value="KAF2857147.1"/>
    <property type="molecule type" value="Genomic_DNA"/>
</dbReference>
<organism evidence="2 3">
    <name type="scientific">Piedraia hortae CBS 480.64</name>
    <dbReference type="NCBI Taxonomy" id="1314780"/>
    <lineage>
        <taxon>Eukaryota</taxon>
        <taxon>Fungi</taxon>
        <taxon>Dikarya</taxon>
        <taxon>Ascomycota</taxon>
        <taxon>Pezizomycotina</taxon>
        <taxon>Dothideomycetes</taxon>
        <taxon>Dothideomycetidae</taxon>
        <taxon>Capnodiales</taxon>
        <taxon>Piedraiaceae</taxon>
        <taxon>Piedraia</taxon>
    </lineage>
</organism>
<dbReference type="AlphaFoldDB" id="A0A6A7BQG3"/>